<dbReference type="InterPro" id="IPR050194">
    <property type="entry name" value="Glycosyltransferase_grp1"/>
</dbReference>
<dbReference type="Pfam" id="PF13439">
    <property type="entry name" value="Glyco_transf_4"/>
    <property type="match status" value="1"/>
</dbReference>
<dbReference type="Proteomes" id="UP000003416">
    <property type="component" value="Unassembled WGS sequence"/>
</dbReference>
<dbReference type="GeneID" id="86049921"/>
<feature type="domain" description="Glycosyl transferase family 1" evidence="1">
    <location>
        <begin position="193"/>
        <end position="337"/>
    </location>
</feature>
<dbReference type="STRING" id="763034.HMPREF9446_02394"/>
<dbReference type="SUPFAM" id="SSF53756">
    <property type="entry name" value="UDP-Glycosyltransferase/glycogen phosphorylase"/>
    <property type="match status" value="1"/>
</dbReference>
<comment type="caution">
    <text evidence="3">The sequence shown here is derived from an EMBL/GenBank/DDBJ whole genome shotgun (WGS) entry which is preliminary data.</text>
</comment>
<keyword evidence="4" id="KW-1185">Reference proteome</keyword>
<dbReference type="Pfam" id="PF00534">
    <property type="entry name" value="Glycos_transf_1"/>
    <property type="match status" value="1"/>
</dbReference>
<dbReference type="InterPro" id="IPR028098">
    <property type="entry name" value="Glyco_trans_4-like_N"/>
</dbReference>
<gene>
    <name evidence="3" type="ORF">HMPREF9446_02394</name>
</gene>
<dbReference type="GO" id="GO:0016757">
    <property type="term" value="F:glycosyltransferase activity"/>
    <property type="evidence" value="ECO:0007669"/>
    <property type="project" value="InterPro"/>
</dbReference>
<evidence type="ECO:0000259" key="2">
    <source>
        <dbReference type="Pfam" id="PF13439"/>
    </source>
</evidence>
<dbReference type="RefSeq" id="WP_009125649.1">
    <property type="nucleotide sequence ID" value="NZ_GL882644.1"/>
</dbReference>
<proteinExistence type="predicted"/>
<evidence type="ECO:0000313" key="3">
    <source>
        <dbReference type="EMBL" id="EGF55992.1"/>
    </source>
</evidence>
<dbReference type="AlphaFoldDB" id="F3PUP9"/>
<dbReference type="PANTHER" id="PTHR45947:SF3">
    <property type="entry name" value="SULFOQUINOVOSYL TRANSFERASE SQD2"/>
    <property type="match status" value="1"/>
</dbReference>
<dbReference type="InterPro" id="IPR001296">
    <property type="entry name" value="Glyco_trans_1"/>
</dbReference>
<reference evidence="3 4" key="1">
    <citation type="submission" date="2011-02" db="EMBL/GenBank/DDBJ databases">
        <authorList>
            <person name="Weinstock G."/>
            <person name="Sodergren E."/>
            <person name="Clifton S."/>
            <person name="Fulton L."/>
            <person name="Fulton B."/>
            <person name="Courtney L."/>
            <person name="Fronick C."/>
            <person name="Harrison M."/>
            <person name="Strong C."/>
            <person name="Farmer C."/>
            <person name="Delahaunty K."/>
            <person name="Markovic C."/>
            <person name="Hall O."/>
            <person name="Minx P."/>
            <person name="Tomlinson C."/>
            <person name="Mitreva M."/>
            <person name="Hou S."/>
            <person name="Chen J."/>
            <person name="Wollam A."/>
            <person name="Pepin K.H."/>
            <person name="Johnson M."/>
            <person name="Bhonagiri V."/>
            <person name="Zhang X."/>
            <person name="Suruliraj S."/>
            <person name="Warren W."/>
            <person name="Chinwalla A."/>
            <person name="Mardis E.R."/>
            <person name="Wilson R.K."/>
        </authorList>
    </citation>
    <scope>NUCLEOTIDE SEQUENCE [LARGE SCALE GENOMIC DNA]</scope>
    <source>
        <strain evidence="3 4">YIT 12057</strain>
    </source>
</reference>
<dbReference type="HOGENOM" id="CLU_009583_2_1_10"/>
<dbReference type="EMBL" id="AFBN01000047">
    <property type="protein sequence ID" value="EGF55992.1"/>
    <property type="molecule type" value="Genomic_DNA"/>
</dbReference>
<organism evidence="3 4">
    <name type="scientific">Bacteroides fluxus YIT 12057</name>
    <dbReference type="NCBI Taxonomy" id="763034"/>
    <lineage>
        <taxon>Bacteria</taxon>
        <taxon>Pseudomonadati</taxon>
        <taxon>Bacteroidota</taxon>
        <taxon>Bacteroidia</taxon>
        <taxon>Bacteroidales</taxon>
        <taxon>Bacteroidaceae</taxon>
        <taxon>Bacteroides</taxon>
    </lineage>
</organism>
<dbReference type="eggNOG" id="COG0438">
    <property type="taxonomic scope" value="Bacteria"/>
</dbReference>
<feature type="domain" description="Glycosyltransferase subfamily 4-like N-terminal" evidence="2">
    <location>
        <begin position="13"/>
        <end position="181"/>
    </location>
</feature>
<sequence>MKILHVVESLFKFGGANVACVDFLIRQHEKGNQVALFSTKSTNEDDNIKIPDYVKLYIAPRNKLCFRMSYVENLDMLMAEAIQSFNPDIVHVHALWDPLVHKAINLAHKKGVKIIHSPHGMLTPWALNNKKNKKKLAWHLYQKRDLYKVSAFHVTCDDEKEDIKRLGFKQDIVVIPLGIDLPHIDLSHKIYSKSILFMSRIHPKKGLLNLVYAWDKIRKEGWKIIICGPDDDNHLSIVKKEISHLGLNDFFVFKGSVEGEEKDNLLRSCDLFVLPTYSENFGIVILEALSYGLPVITTVGAPWKDVVAYNAGWWIEIGVEPLIEALNEFFTLSEKAHIEMGHNAIVLAEKEYSWGVTIDKLLSFYNK</sequence>
<protein>
    <submittedName>
        <fullName evidence="3">Glycosyltransferase, group 1 family protein</fullName>
    </submittedName>
</protein>
<evidence type="ECO:0000259" key="1">
    <source>
        <dbReference type="Pfam" id="PF00534"/>
    </source>
</evidence>
<keyword evidence="3" id="KW-0808">Transferase</keyword>
<dbReference type="Gene3D" id="3.40.50.2000">
    <property type="entry name" value="Glycogen Phosphorylase B"/>
    <property type="match status" value="2"/>
</dbReference>
<name>F3PUP9_9BACE</name>
<dbReference type="PANTHER" id="PTHR45947">
    <property type="entry name" value="SULFOQUINOVOSYL TRANSFERASE SQD2"/>
    <property type="match status" value="1"/>
</dbReference>
<evidence type="ECO:0000313" key="4">
    <source>
        <dbReference type="Proteomes" id="UP000003416"/>
    </source>
</evidence>
<accession>F3PUP9</accession>